<organism evidence="7 8">
    <name type="scientific">Tanacetum coccineum</name>
    <dbReference type="NCBI Taxonomy" id="301880"/>
    <lineage>
        <taxon>Eukaryota</taxon>
        <taxon>Viridiplantae</taxon>
        <taxon>Streptophyta</taxon>
        <taxon>Embryophyta</taxon>
        <taxon>Tracheophyta</taxon>
        <taxon>Spermatophyta</taxon>
        <taxon>Magnoliopsida</taxon>
        <taxon>eudicotyledons</taxon>
        <taxon>Gunneridae</taxon>
        <taxon>Pentapetalae</taxon>
        <taxon>asterids</taxon>
        <taxon>campanulids</taxon>
        <taxon>Asterales</taxon>
        <taxon>Asteraceae</taxon>
        <taxon>Asteroideae</taxon>
        <taxon>Anthemideae</taxon>
        <taxon>Anthemidinae</taxon>
        <taxon>Tanacetum</taxon>
    </lineage>
</organism>
<dbReference type="InterPro" id="IPR036296">
    <property type="entry name" value="SKP1-like_dim_sf"/>
</dbReference>
<dbReference type="CDD" id="cd18322">
    <property type="entry name" value="BTB_POZ_SKP1"/>
    <property type="match status" value="1"/>
</dbReference>
<evidence type="ECO:0000256" key="4">
    <source>
        <dbReference type="PIRNR" id="PIRNR028729"/>
    </source>
</evidence>
<comment type="subunit">
    <text evidence="4">Part of a SCF (SKP1-cullin-F-box) protein ligase complex.</text>
</comment>
<evidence type="ECO:0000259" key="6">
    <source>
        <dbReference type="Pfam" id="PF03931"/>
    </source>
</evidence>
<dbReference type="InterPro" id="IPR011333">
    <property type="entry name" value="SKP1/BTB/POZ_sf"/>
</dbReference>
<dbReference type="Pfam" id="PF03931">
    <property type="entry name" value="Skp1_POZ"/>
    <property type="match status" value="1"/>
</dbReference>
<dbReference type="Pfam" id="PF01466">
    <property type="entry name" value="Skp1"/>
    <property type="match status" value="1"/>
</dbReference>
<feature type="domain" description="SKP1 component dimerisation" evidence="5">
    <location>
        <begin position="112"/>
        <end position="159"/>
    </location>
</feature>
<dbReference type="InterPro" id="IPR016072">
    <property type="entry name" value="Skp1_comp_dimer"/>
</dbReference>
<dbReference type="InterPro" id="IPR016897">
    <property type="entry name" value="SKP1"/>
</dbReference>
<evidence type="ECO:0000313" key="7">
    <source>
        <dbReference type="EMBL" id="GJS68442.1"/>
    </source>
</evidence>
<proteinExistence type="inferred from homology"/>
<comment type="similarity">
    <text evidence="2 4">Belongs to the SKP1 family.</text>
</comment>
<dbReference type="SMART" id="SM00512">
    <property type="entry name" value="Skp1"/>
    <property type="match status" value="1"/>
</dbReference>
<name>A0ABQ4XUH9_9ASTR</name>
<evidence type="ECO:0000256" key="1">
    <source>
        <dbReference type="ARBA" id="ARBA00004906"/>
    </source>
</evidence>
<feature type="domain" description="SKP1 component POZ" evidence="6">
    <location>
        <begin position="8"/>
        <end position="67"/>
    </location>
</feature>
<dbReference type="InterPro" id="IPR016073">
    <property type="entry name" value="Skp1_comp_POZ"/>
</dbReference>
<comment type="pathway">
    <text evidence="1 4">Protein modification; protein ubiquitination.</text>
</comment>
<reference evidence="7" key="2">
    <citation type="submission" date="2022-01" db="EMBL/GenBank/DDBJ databases">
        <authorList>
            <person name="Yamashiro T."/>
            <person name="Shiraishi A."/>
            <person name="Satake H."/>
            <person name="Nakayama K."/>
        </authorList>
    </citation>
    <scope>NUCLEOTIDE SEQUENCE</scope>
</reference>
<keyword evidence="3 4" id="KW-0833">Ubl conjugation pathway</keyword>
<dbReference type="SUPFAM" id="SSF54695">
    <property type="entry name" value="POZ domain"/>
    <property type="match status" value="1"/>
</dbReference>
<evidence type="ECO:0000259" key="5">
    <source>
        <dbReference type="Pfam" id="PF01466"/>
    </source>
</evidence>
<dbReference type="Proteomes" id="UP001151760">
    <property type="component" value="Unassembled WGS sequence"/>
</dbReference>
<accession>A0ABQ4XUH9</accession>
<dbReference type="PIRSF" id="PIRSF028729">
    <property type="entry name" value="E3_ubiquit_lig_SCF_Skp"/>
    <property type="match status" value="1"/>
</dbReference>
<keyword evidence="8" id="KW-1185">Reference proteome</keyword>
<comment type="function">
    <text evidence="4">Involved in ubiquitination and subsequent proteasomal degradation of target proteins. Together with CUL1, RBX1 and a F-box protein, it forms a SCF E3 ubiquitin ligase complex. The functional specificity of this complex depends on the type of F-box protein. In the SCF complex, it serves as an adapter that links the F-box protein to CUL1.</text>
</comment>
<evidence type="ECO:0000313" key="8">
    <source>
        <dbReference type="Proteomes" id="UP001151760"/>
    </source>
</evidence>
<dbReference type="EMBL" id="BQNB010009790">
    <property type="protein sequence ID" value="GJS68442.1"/>
    <property type="molecule type" value="Genomic_DNA"/>
</dbReference>
<dbReference type="SUPFAM" id="SSF81382">
    <property type="entry name" value="Skp1 dimerisation domain-like"/>
    <property type="match status" value="1"/>
</dbReference>
<dbReference type="Gene3D" id="3.30.710.10">
    <property type="entry name" value="Potassium Channel Kv1.1, Chain A"/>
    <property type="match status" value="1"/>
</dbReference>
<evidence type="ECO:0000256" key="3">
    <source>
        <dbReference type="ARBA" id="ARBA00022786"/>
    </source>
</evidence>
<comment type="caution">
    <text evidence="7">The sequence shown here is derived from an EMBL/GenBank/DDBJ whole genome shotgun (WGS) entry which is preliminary data.</text>
</comment>
<dbReference type="InterPro" id="IPR001232">
    <property type="entry name" value="SKP1-like"/>
</dbReference>
<reference evidence="7" key="1">
    <citation type="journal article" date="2022" name="Int. J. Mol. Sci.">
        <title>Draft Genome of Tanacetum Coccineum: Genomic Comparison of Closely Related Tanacetum-Family Plants.</title>
        <authorList>
            <person name="Yamashiro T."/>
            <person name="Shiraishi A."/>
            <person name="Nakayama K."/>
            <person name="Satake H."/>
        </authorList>
    </citation>
    <scope>NUCLEOTIDE SEQUENCE</scope>
</reference>
<dbReference type="PANTHER" id="PTHR11165">
    <property type="entry name" value="SKP1"/>
    <property type="match status" value="1"/>
</dbReference>
<gene>
    <name evidence="7" type="ORF">Tco_0683007</name>
</gene>
<protein>
    <recommendedName>
        <fullName evidence="4">SKP1-like protein</fullName>
    </recommendedName>
</protein>
<evidence type="ECO:0000256" key="2">
    <source>
        <dbReference type="ARBA" id="ARBA00009993"/>
    </source>
</evidence>
<sequence>MSSSSSSKMIELRSSDGETFHVEETVVLQSETIKQMIDDDCANAAIPLPNVTSMTLAKVIEYIKKHAEKPKDDDDKKVAEEDLKKFDAEFVKVDQESMLFDLVRAANYLNIKSLLDLTCQAVADSIKDLSVEEVRKKFNIQNDFTPEEEAKVRKENAWAFD</sequence>